<dbReference type="AlphaFoldDB" id="A0A6A4FP83"/>
<name>A0A6A4FP83_9STRA</name>
<evidence type="ECO:0000313" key="2">
    <source>
        <dbReference type="EMBL" id="KAE9353663.1"/>
    </source>
</evidence>
<evidence type="ECO:0000256" key="1">
    <source>
        <dbReference type="SAM" id="MobiDB-lite"/>
    </source>
</evidence>
<dbReference type="InterPro" id="IPR038765">
    <property type="entry name" value="Papain-like_cys_pep_sf"/>
</dbReference>
<organism evidence="2 3">
    <name type="scientific">Phytophthora rubi</name>
    <dbReference type="NCBI Taxonomy" id="129364"/>
    <lineage>
        <taxon>Eukaryota</taxon>
        <taxon>Sar</taxon>
        <taxon>Stramenopiles</taxon>
        <taxon>Oomycota</taxon>
        <taxon>Peronosporomycetes</taxon>
        <taxon>Peronosporales</taxon>
        <taxon>Peronosporaceae</taxon>
        <taxon>Phytophthora</taxon>
    </lineage>
</organism>
<protein>
    <recommendedName>
        <fullName evidence="4">Ubiquitin-like protease family profile domain-containing protein</fullName>
    </recommendedName>
</protein>
<feature type="compositionally biased region" description="Acidic residues" evidence="1">
    <location>
        <begin position="111"/>
        <end position="122"/>
    </location>
</feature>
<evidence type="ECO:0008006" key="4">
    <source>
        <dbReference type="Google" id="ProtNLM"/>
    </source>
</evidence>
<dbReference type="Gene3D" id="3.40.395.10">
    <property type="entry name" value="Adenoviral Proteinase, Chain A"/>
    <property type="match status" value="1"/>
</dbReference>
<feature type="region of interest" description="Disordered" evidence="1">
    <location>
        <begin position="86"/>
        <end position="122"/>
    </location>
</feature>
<keyword evidence="3" id="KW-1185">Reference proteome</keyword>
<dbReference type="Proteomes" id="UP000434957">
    <property type="component" value="Unassembled WGS sequence"/>
</dbReference>
<accession>A0A6A4FP83</accession>
<gene>
    <name evidence="2" type="ORF">PR003_g3745</name>
</gene>
<dbReference type="EMBL" id="QXFT01000134">
    <property type="protein sequence ID" value="KAE9353663.1"/>
    <property type="molecule type" value="Genomic_DNA"/>
</dbReference>
<evidence type="ECO:0000313" key="3">
    <source>
        <dbReference type="Proteomes" id="UP000434957"/>
    </source>
</evidence>
<proteinExistence type="predicted"/>
<dbReference type="SUPFAM" id="SSF54001">
    <property type="entry name" value="Cysteine proteinases"/>
    <property type="match status" value="1"/>
</dbReference>
<reference evidence="2 3" key="1">
    <citation type="submission" date="2018-08" db="EMBL/GenBank/DDBJ databases">
        <title>Genomic investigation of the strawberry pathogen Phytophthora fragariae indicates pathogenicity is determined by transcriptional variation in three key races.</title>
        <authorList>
            <person name="Adams T.M."/>
            <person name="Armitage A.D."/>
            <person name="Sobczyk M.K."/>
            <person name="Bates H.J."/>
            <person name="Dunwell J.M."/>
            <person name="Nellist C.F."/>
            <person name="Harrison R.J."/>
        </authorList>
    </citation>
    <scope>NUCLEOTIDE SEQUENCE [LARGE SCALE GENOMIC DNA]</scope>
    <source>
        <strain evidence="2 3">SCRP333</strain>
    </source>
</reference>
<comment type="caution">
    <text evidence="2">The sequence shown here is derived from an EMBL/GenBank/DDBJ whole genome shotgun (WGS) entry which is preliminary data.</text>
</comment>
<sequence length="220" mass="24898">MNRACLCRWTNSQGELNRVRQFSYARFQDRSVGGPAKRTRTEAQRYTEAVLAFHVLASELADIDEDDEYESILEFVLQQWRNVRQHTMVPQTDPPPATSTTREDGSSSDAKEDDGMEGEDQGSLELEAAASGSSKVQAKRIFFYDPLNQAPYKNACSEIATHLKDCGLQDYEVAAQNNPIQFDAFSCGVYVCWMFISYAEHGLRVDLAATSLPRRRFELF</sequence>